<comment type="caution">
    <text evidence="1">The sequence shown here is derived from an EMBL/GenBank/DDBJ whole genome shotgun (WGS) entry which is preliminary data.</text>
</comment>
<organism evidence="1 2">
    <name type="scientific">Phascolomyces articulosus</name>
    <dbReference type="NCBI Taxonomy" id="60185"/>
    <lineage>
        <taxon>Eukaryota</taxon>
        <taxon>Fungi</taxon>
        <taxon>Fungi incertae sedis</taxon>
        <taxon>Mucoromycota</taxon>
        <taxon>Mucoromycotina</taxon>
        <taxon>Mucoromycetes</taxon>
        <taxon>Mucorales</taxon>
        <taxon>Lichtheimiaceae</taxon>
        <taxon>Phascolomyces</taxon>
    </lineage>
</organism>
<evidence type="ECO:0000313" key="1">
    <source>
        <dbReference type="EMBL" id="KAI9278592.1"/>
    </source>
</evidence>
<evidence type="ECO:0008006" key="3">
    <source>
        <dbReference type="Google" id="ProtNLM"/>
    </source>
</evidence>
<accession>A0AAD5PKH9</accession>
<name>A0AAD5PKH9_9FUNG</name>
<keyword evidence="2" id="KW-1185">Reference proteome</keyword>
<dbReference type="Proteomes" id="UP001209540">
    <property type="component" value="Unassembled WGS sequence"/>
</dbReference>
<reference evidence="1" key="2">
    <citation type="submission" date="2023-02" db="EMBL/GenBank/DDBJ databases">
        <authorList>
            <consortium name="DOE Joint Genome Institute"/>
            <person name="Mondo S.J."/>
            <person name="Chang Y."/>
            <person name="Wang Y."/>
            <person name="Ahrendt S."/>
            <person name="Andreopoulos W."/>
            <person name="Barry K."/>
            <person name="Beard J."/>
            <person name="Benny G.L."/>
            <person name="Blankenship S."/>
            <person name="Bonito G."/>
            <person name="Cuomo C."/>
            <person name="Desiro A."/>
            <person name="Gervers K.A."/>
            <person name="Hundley H."/>
            <person name="Kuo A."/>
            <person name="LaButti K."/>
            <person name="Lang B.F."/>
            <person name="Lipzen A."/>
            <person name="O'Donnell K."/>
            <person name="Pangilinan J."/>
            <person name="Reynolds N."/>
            <person name="Sandor L."/>
            <person name="Smith M.W."/>
            <person name="Tsang A."/>
            <person name="Grigoriev I.V."/>
            <person name="Stajich J.E."/>
            <person name="Spatafora J.W."/>
        </authorList>
    </citation>
    <scope>NUCLEOTIDE SEQUENCE</scope>
    <source>
        <strain evidence="1">RSA 2281</strain>
    </source>
</reference>
<dbReference type="AlphaFoldDB" id="A0AAD5PKH9"/>
<reference evidence="1" key="1">
    <citation type="journal article" date="2022" name="IScience">
        <title>Evolution of zygomycete secretomes and the origins of terrestrial fungal ecologies.</title>
        <authorList>
            <person name="Chang Y."/>
            <person name="Wang Y."/>
            <person name="Mondo S."/>
            <person name="Ahrendt S."/>
            <person name="Andreopoulos W."/>
            <person name="Barry K."/>
            <person name="Beard J."/>
            <person name="Benny G.L."/>
            <person name="Blankenship S."/>
            <person name="Bonito G."/>
            <person name="Cuomo C."/>
            <person name="Desiro A."/>
            <person name="Gervers K.A."/>
            <person name="Hundley H."/>
            <person name="Kuo A."/>
            <person name="LaButti K."/>
            <person name="Lang B.F."/>
            <person name="Lipzen A."/>
            <person name="O'Donnell K."/>
            <person name="Pangilinan J."/>
            <person name="Reynolds N."/>
            <person name="Sandor L."/>
            <person name="Smith M.E."/>
            <person name="Tsang A."/>
            <person name="Grigoriev I.V."/>
            <person name="Stajich J.E."/>
            <person name="Spatafora J.W."/>
        </authorList>
    </citation>
    <scope>NUCLEOTIDE SEQUENCE</scope>
    <source>
        <strain evidence="1">RSA 2281</strain>
    </source>
</reference>
<dbReference type="EMBL" id="JAIXMP010000001">
    <property type="protein sequence ID" value="KAI9278592.1"/>
    <property type="molecule type" value="Genomic_DNA"/>
</dbReference>
<proteinExistence type="predicted"/>
<gene>
    <name evidence="1" type="ORF">BDA99DRAFT_492576</name>
</gene>
<evidence type="ECO:0000313" key="2">
    <source>
        <dbReference type="Proteomes" id="UP001209540"/>
    </source>
</evidence>
<dbReference type="Gene3D" id="2.60.40.640">
    <property type="match status" value="1"/>
</dbReference>
<sequence length="308" mass="34588">MSKYRNGDKGVVFSVRARLSPSSPSGSSSSNIWLDPGTIHRFPFFCQMPMVNFPPPFQHSLFECKYTLVATVNDVYKSQPFLIDFEPCVETNPNAKIHTYTYTRDRIRFSLLSGLYYQLHKDTLIRIHIDKLTSSSFSTLIVALKQQIIIGYRQQPDPHVESTILSSVIINGSNSNNQQPSYDKKDGGVLVELPFPNGNDTGVNKLLPTVIGSCRFSVHYKILVSTKIRCGPIVINRKLFEIPITVGTLPHGTSVSPDLRSYADENVLQDMTTCTKPRLSISSVERTTDILPAYDAKRPPIYYPRIPA</sequence>
<protein>
    <recommendedName>
        <fullName evidence="3">Arrestin-like N-terminal domain-containing protein</fullName>
    </recommendedName>
</protein>
<dbReference type="InterPro" id="IPR014752">
    <property type="entry name" value="Arrestin-like_C"/>
</dbReference>